<comment type="similarity">
    <text evidence="1">Belongs to the AHA1 family.</text>
</comment>
<feature type="domain" description="Activator of Hsp90 ATPase homologue 1/2-like C-terminal" evidence="2">
    <location>
        <begin position="20"/>
        <end position="145"/>
    </location>
</feature>
<dbReference type="SUPFAM" id="SSF55961">
    <property type="entry name" value="Bet v1-like"/>
    <property type="match status" value="1"/>
</dbReference>
<dbReference type="CDD" id="cd07814">
    <property type="entry name" value="SRPBCC_CalC_Aha1-like"/>
    <property type="match status" value="1"/>
</dbReference>
<accession>A0A1M5J325</accession>
<dbReference type="AlphaFoldDB" id="A0A1M5J325"/>
<name>A0A1M5J325_9RHOB</name>
<evidence type="ECO:0000313" key="3">
    <source>
        <dbReference type="EMBL" id="SHG34964.1"/>
    </source>
</evidence>
<dbReference type="STRING" id="870908.SAMN04488044_0531"/>
<dbReference type="RefSeq" id="WP_072790119.1">
    <property type="nucleotide sequence ID" value="NZ_FQWM01000001.1"/>
</dbReference>
<dbReference type="EMBL" id="FQWM01000001">
    <property type="protein sequence ID" value="SHG34964.1"/>
    <property type="molecule type" value="Genomic_DNA"/>
</dbReference>
<evidence type="ECO:0000259" key="2">
    <source>
        <dbReference type="Pfam" id="PF08327"/>
    </source>
</evidence>
<dbReference type="InterPro" id="IPR013538">
    <property type="entry name" value="ASHA1/2-like_C"/>
</dbReference>
<dbReference type="InterPro" id="IPR023393">
    <property type="entry name" value="START-like_dom_sf"/>
</dbReference>
<dbReference type="Gene3D" id="3.30.530.20">
    <property type="match status" value="1"/>
</dbReference>
<dbReference type="OrthoDB" id="9805228at2"/>
<dbReference type="Pfam" id="PF08327">
    <property type="entry name" value="AHSA1"/>
    <property type="match status" value="1"/>
</dbReference>
<proteinExistence type="inferred from homology"/>
<organism evidence="3 4">
    <name type="scientific">Cognatishimia maritima</name>
    <dbReference type="NCBI Taxonomy" id="870908"/>
    <lineage>
        <taxon>Bacteria</taxon>
        <taxon>Pseudomonadati</taxon>
        <taxon>Pseudomonadota</taxon>
        <taxon>Alphaproteobacteria</taxon>
        <taxon>Rhodobacterales</taxon>
        <taxon>Paracoccaceae</taxon>
        <taxon>Cognatishimia</taxon>
    </lineage>
</organism>
<keyword evidence="4" id="KW-1185">Reference proteome</keyword>
<dbReference type="Proteomes" id="UP000184211">
    <property type="component" value="Unassembled WGS sequence"/>
</dbReference>
<protein>
    <submittedName>
        <fullName evidence="3">Uncharacterized conserved protein YndB, AHSA1/START domain</fullName>
    </submittedName>
</protein>
<sequence>MTTTDIRTDLSLSVDRVIAAAPEKVFNAWLNPEMLAKFMRPGPDMGAPDVKNDAREGGGFEIIMKAGDQDLPHRGTYKKIDPHSQIVFTWESAFSPSESEVTLDIRPEGDGSHITLTHVTFYDEEKRDNHQGGWTQILATLDETLTA</sequence>
<evidence type="ECO:0000256" key="1">
    <source>
        <dbReference type="ARBA" id="ARBA00006817"/>
    </source>
</evidence>
<evidence type="ECO:0000313" key="4">
    <source>
        <dbReference type="Proteomes" id="UP000184211"/>
    </source>
</evidence>
<reference evidence="4" key="1">
    <citation type="submission" date="2016-11" db="EMBL/GenBank/DDBJ databases">
        <authorList>
            <person name="Varghese N."/>
            <person name="Submissions S."/>
        </authorList>
    </citation>
    <scope>NUCLEOTIDE SEQUENCE [LARGE SCALE GENOMIC DNA]</scope>
    <source>
        <strain evidence="4">DSM 28223</strain>
    </source>
</reference>
<gene>
    <name evidence="3" type="ORF">SAMN04488044_0531</name>
</gene>